<sequence length="67" mass="7618">MPYINIKVTDEGVTKTQKKELIEGVTQVLVNVLDKDPQTTHIVIDEVPKENWGYNGKQYTGTKKQQS</sequence>
<accession>A0A2T0MHH6</accession>
<name>A0A2T0MHH6_9FLAO</name>
<comment type="caution">
    <text evidence="6">The sequence shown here is derived from an EMBL/GenBank/DDBJ whole genome shotgun (WGS) entry which is preliminary data.</text>
</comment>
<dbReference type="EMBL" id="PVYX01000001">
    <property type="protein sequence ID" value="PRX57030.1"/>
    <property type="molecule type" value="Genomic_DNA"/>
</dbReference>
<evidence type="ECO:0000313" key="7">
    <source>
        <dbReference type="Proteomes" id="UP000237640"/>
    </source>
</evidence>
<dbReference type="SUPFAM" id="SSF55331">
    <property type="entry name" value="Tautomerase/MIF"/>
    <property type="match status" value="1"/>
</dbReference>
<evidence type="ECO:0000256" key="1">
    <source>
        <dbReference type="ARBA" id="ARBA00006723"/>
    </source>
</evidence>
<dbReference type="PANTHER" id="PTHR35530">
    <property type="entry name" value="TAUTOMERASE-RELATED"/>
    <property type="match status" value="1"/>
</dbReference>
<reference evidence="6 7" key="1">
    <citation type="submission" date="2018-03" db="EMBL/GenBank/DDBJ databases">
        <title>Genomic Encyclopedia of Archaeal and Bacterial Type Strains, Phase II (KMG-II): from individual species to whole genera.</title>
        <authorList>
            <person name="Goeker M."/>
        </authorList>
    </citation>
    <scope>NUCLEOTIDE SEQUENCE [LARGE SCALE GENOMIC DNA]</scope>
    <source>
        <strain evidence="6 7">DSM 25027</strain>
    </source>
</reference>
<evidence type="ECO:0000256" key="4">
    <source>
        <dbReference type="RuleBase" id="RU362032"/>
    </source>
</evidence>
<dbReference type="OrthoDB" id="9799841at2"/>
<dbReference type="InterPro" id="IPR018191">
    <property type="entry name" value="4-OT"/>
</dbReference>
<feature type="domain" description="4-oxalocrotonate tautomerase-like" evidence="5">
    <location>
        <begin position="2"/>
        <end position="57"/>
    </location>
</feature>
<dbReference type="Pfam" id="PF01361">
    <property type="entry name" value="Tautomerase"/>
    <property type="match status" value="1"/>
</dbReference>
<evidence type="ECO:0000256" key="3">
    <source>
        <dbReference type="PIRSR" id="PIRSR618191-1"/>
    </source>
</evidence>
<keyword evidence="2 4" id="KW-0413">Isomerase</keyword>
<dbReference type="EC" id="5.3.2.-" evidence="4"/>
<dbReference type="PANTHER" id="PTHR35530:SF1">
    <property type="entry name" value="2-HYDROXYMUCONATE TAUTOMERASE"/>
    <property type="match status" value="1"/>
</dbReference>
<organism evidence="6 7">
    <name type="scientific">Flagellimonas meridianipacifica</name>
    <dbReference type="NCBI Taxonomy" id="1080225"/>
    <lineage>
        <taxon>Bacteria</taxon>
        <taxon>Pseudomonadati</taxon>
        <taxon>Bacteroidota</taxon>
        <taxon>Flavobacteriia</taxon>
        <taxon>Flavobacteriales</taxon>
        <taxon>Flavobacteriaceae</taxon>
        <taxon>Flagellimonas</taxon>
    </lineage>
</organism>
<dbReference type="InterPro" id="IPR004370">
    <property type="entry name" value="4-OT-like_dom"/>
</dbReference>
<dbReference type="Proteomes" id="UP000237640">
    <property type="component" value="Unassembled WGS sequence"/>
</dbReference>
<dbReference type="RefSeq" id="WP_106143950.1">
    <property type="nucleotide sequence ID" value="NZ_PVYX01000001.1"/>
</dbReference>
<evidence type="ECO:0000259" key="5">
    <source>
        <dbReference type="Pfam" id="PF01361"/>
    </source>
</evidence>
<dbReference type="AlphaFoldDB" id="A0A2T0MHH6"/>
<comment type="similarity">
    <text evidence="1 4">Belongs to the 4-oxalocrotonate tautomerase family.</text>
</comment>
<keyword evidence="7" id="KW-1185">Reference proteome</keyword>
<gene>
    <name evidence="6" type="ORF">CLV81_1031</name>
</gene>
<protein>
    <recommendedName>
        <fullName evidence="4">Tautomerase</fullName>
        <ecNumber evidence="4">5.3.2.-</ecNumber>
    </recommendedName>
</protein>
<evidence type="ECO:0000313" key="6">
    <source>
        <dbReference type="EMBL" id="PRX57030.1"/>
    </source>
</evidence>
<feature type="active site" description="Proton acceptor; via imino nitrogen" evidence="3">
    <location>
        <position position="2"/>
    </location>
</feature>
<proteinExistence type="inferred from homology"/>
<evidence type="ECO:0000256" key="2">
    <source>
        <dbReference type="ARBA" id="ARBA00023235"/>
    </source>
</evidence>
<dbReference type="NCBIfam" id="TIGR00013">
    <property type="entry name" value="taut"/>
    <property type="match status" value="1"/>
</dbReference>
<dbReference type="Gene3D" id="3.30.429.10">
    <property type="entry name" value="Macrophage Migration Inhibitory Factor"/>
    <property type="match status" value="1"/>
</dbReference>
<dbReference type="InterPro" id="IPR014347">
    <property type="entry name" value="Tautomerase/MIF_sf"/>
</dbReference>
<dbReference type="GO" id="GO:0016853">
    <property type="term" value="F:isomerase activity"/>
    <property type="evidence" value="ECO:0007669"/>
    <property type="project" value="UniProtKB-UniRule"/>
</dbReference>